<protein>
    <submittedName>
        <fullName evidence="1">ABC transporter ATP-binding protein</fullName>
    </submittedName>
</protein>
<dbReference type="EMBL" id="JANDWU010000028">
    <property type="protein sequence ID" value="MCP9550342.1"/>
    <property type="molecule type" value="Genomic_DNA"/>
</dbReference>
<gene>
    <name evidence="1" type="ORF">NNC68_12820</name>
</gene>
<dbReference type="Proteomes" id="UP001205506">
    <property type="component" value="Unassembled WGS sequence"/>
</dbReference>
<reference evidence="1" key="1">
    <citation type="submission" date="2022-07" db="EMBL/GenBank/DDBJ databases">
        <title>Prevotella copri.</title>
        <authorList>
            <person name="Yang C."/>
        </authorList>
    </citation>
    <scope>NUCLEOTIDE SEQUENCE</scope>
    <source>
        <strain evidence="1">HF1805</strain>
    </source>
</reference>
<dbReference type="GO" id="GO:0005524">
    <property type="term" value="F:ATP binding"/>
    <property type="evidence" value="ECO:0007669"/>
    <property type="project" value="UniProtKB-KW"/>
</dbReference>
<keyword evidence="1" id="KW-0547">Nucleotide-binding</keyword>
<name>A0AAW5IE58_9BACT</name>
<comment type="caution">
    <text evidence="1">The sequence shown here is derived from an EMBL/GenBank/DDBJ whole genome shotgun (WGS) entry which is preliminary data.</text>
</comment>
<keyword evidence="1" id="KW-0067">ATP-binding</keyword>
<sequence>MTIEEKKADFMCHFKASRERKAEYIAQMEKCMRDDYRRRTGKEAESFCVL</sequence>
<dbReference type="RefSeq" id="WP_254971224.1">
    <property type="nucleotide sequence ID" value="NZ_JANDWU010000028.1"/>
</dbReference>
<dbReference type="AlphaFoldDB" id="A0AAW5IE58"/>
<proteinExistence type="predicted"/>
<organism evidence="1 2">
    <name type="scientific">Segatella copri</name>
    <dbReference type="NCBI Taxonomy" id="165179"/>
    <lineage>
        <taxon>Bacteria</taxon>
        <taxon>Pseudomonadati</taxon>
        <taxon>Bacteroidota</taxon>
        <taxon>Bacteroidia</taxon>
        <taxon>Bacteroidales</taxon>
        <taxon>Prevotellaceae</taxon>
        <taxon>Segatella</taxon>
    </lineage>
</organism>
<evidence type="ECO:0000313" key="2">
    <source>
        <dbReference type="Proteomes" id="UP001205506"/>
    </source>
</evidence>
<evidence type="ECO:0000313" key="1">
    <source>
        <dbReference type="EMBL" id="MCP9550342.1"/>
    </source>
</evidence>
<accession>A0AAW5IE58</accession>